<dbReference type="PROSITE" id="PS51782">
    <property type="entry name" value="LYSM"/>
    <property type="match status" value="1"/>
</dbReference>
<dbReference type="InterPro" id="IPR011055">
    <property type="entry name" value="Dup_hybrid_motif"/>
</dbReference>
<evidence type="ECO:0000313" key="4">
    <source>
        <dbReference type="Proteomes" id="UP000050430"/>
    </source>
</evidence>
<proteinExistence type="predicted"/>
<evidence type="ECO:0000259" key="2">
    <source>
        <dbReference type="PROSITE" id="PS51782"/>
    </source>
</evidence>
<dbReference type="PROSITE" id="PS51257">
    <property type="entry name" value="PROKAR_LIPOPROTEIN"/>
    <property type="match status" value="1"/>
</dbReference>
<feature type="domain" description="LysM" evidence="2">
    <location>
        <begin position="62"/>
        <end position="110"/>
    </location>
</feature>
<gene>
    <name evidence="3" type="ORF">ADM99_00690</name>
</gene>
<dbReference type="CDD" id="cd00118">
    <property type="entry name" value="LysM"/>
    <property type="match status" value="1"/>
</dbReference>
<dbReference type="InterPro" id="IPR036779">
    <property type="entry name" value="LysM_dom_sf"/>
</dbReference>
<dbReference type="Gene3D" id="2.70.70.10">
    <property type="entry name" value="Glucose Permease (Domain IIA)"/>
    <property type="match status" value="1"/>
</dbReference>
<reference evidence="3 4" key="1">
    <citation type="submission" date="2015-07" db="EMBL/GenBank/DDBJ databases">
        <title>Genome sequence of Leptolinea tardivitalis DSM 16556.</title>
        <authorList>
            <person name="Hemp J."/>
            <person name="Ward L.M."/>
            <person name="Pace L.A."/>
            <person name="Fischer W.W."/>
        </authorList>
    </citation>
    <scope>NUCLEOTIDE SEQUENCE [LARGE SCALE GENOMIC DNA]</scope>
    <source>
        <strain evidence="3 4">YMTK-2</strain>
    </source>
</reference>
<protein>
    <recommendedName>
        <fullName evidence="2">LysM domain-containing protein</fullName>
    </recommendedName>
</protein>
<keyword evidence="4" id="KW-1185">Reference proteome</keyword>
<evidence type="ECO:0000313" key="3">
    <source>
        <dbReference type="EMBL" id="KPL74651.1"/>
    </source>
</evidence>
<organism evidence="3 4">
    <name type="scientific">Leptolinea tardivitalis</name>
    <dbReference type="NCBI Taxonomy" id="229920"/>
    <lineage>
        <taxon>Bacteria</taxon>
        <taxon>Bacillati</taxon>
        <taxon>Chloroflexota</taxon>
        <taxon>Anaerolineae</taxon>
        <taxon>Anaerolineales</taxon>
        <taxon>Anaerolineaceae</taxon>
        <taxon>Leptolinea</taxon>
    </lineage>
</organism>
<dbReference type="SMART" id="SM00257">
    <property type="entry name" value="LysM"/>
    <property type="match status" value="1"/>
</dbReference>
<dbReference type="Pfam" id="PF01476">
    <property type="entry name" value="LysM"/>
    <property type="match status" value="1"/>
</dbReference>
<dbReference type="Gene3D" id="3.10.350.10">
    <property type="entry name" value="LysM domain"/>
    <property type="match status" value="1"/>
</dbReference>
<dbReference type="STRING" id="229920.ADM99_00690"/>
<name>A0A0P6WWK3_9CHLR</name>
<feature type="region of interest" description="Disordered" evidence="1">
    <location>
        <begin position="472"/>
        <end position="494"/>
    </location>
</feature>
<dbReference type="AlphaFoldDB" id="A0A0P6WWK3"/>
<accession>A0A0P6WWK3</accession>
<dbReference type="InterPro" id="IPR018392">
    <property type="entry name" value="LysM"/>
</dbReference>
<sequence length="494" mass="53471">MLNIRKFCGIFLIFTLVLACNLPVNHPYTGISPILTATAAARLASPISTNDSFNILSAGNKYIYTIQSGDTLSIISTRFSIGVEDLVRQNPTIEQKNLAGTLMGGESLIIPLPATINWNEQVIILDDACFVYGPSEINFNLENYLQSRSGWISNYIDESGGITVSGLQIIRSTAENYSISPKVLLALLEYELHAISSPQVPASFSLGNNEPARKTLGKQLSWAANILNNGYYGWREGKLLEFSDSSGKQIRPNPANTAASVGLMYYFSRFLSGYELNKAISADGFLATYSALYNENGSKKDSEINLIPANLSQPDLTLPLQPGLKWAFTGGPHSGWGTGYPFAAVDFAPPSEIAGCDPSPYWVTALADGVISRVDVGSLTLDLDKDGHSETGWTIRYLHIAMDRTFSVGTSVSKGEYLGHPSCLGGSSSGRNVHIARLYNGEWIPAGGAIPLNLGGWVVSNGEKEYKGYLTKEDKSLSSSSSGEWFSQLPEQDK</sequence>
<dbReference type="SUPFAM" id="SSF54106">
    <property type="entry name" value="LysM domain"/>
    <property type="match status" value="1"/>
</dbReference>
<comment type="caution">
    <text evidence="3">The sequence shown here is derived from an EMBL/GenBank/DDBJ whole genome shotgun (WGS) entry which is preliminary data.</text>
</comment>
<dbReference type="EMBL" id="LGCK01000002">
    <property type="protein sequence ID" value="KPL74651.1"/>
    <property type="molecule type" value="Genomic_DNA"/>
</dbReference>
<dbReference type="Proteomes" id="UP000050430">
    <property type="component" value="Unassembled WGS sequence"/>
</dbReference>
<evidence type="ECO:0000256" key="1">
    <source>
        <dbReference type="SAM" id="MobiDB-lite"/>
    </source>
</evidence>